<organism evidence="1 2">
    <name type="scientific">Bacillus thuringiensis</name>
    <dbReference type="NCBI Taxonomy" id="1428"/>
    <lineage>
        <taxon>Bacteria</taxon>
        <taxon>Bacillati</taxon>
        <taxon>Bacillota</taxon>
        <taxon>Bacilli</taxon>
        <taxon>Bacillales</taxon>
        <taxon>Bacillaceae</taxon>
        <taxon>Bacillus</taxon>
        <taxon>Bacillus cereus group</taxon>
    </lineage>
</organism>
<reference evidence="1 2" key="1">
    <citation type="submission" date="2017-01" db="EMBL/GenBank/DDBJ databases">
        <title>Draft Genome Sequence of Bacillus thuringiensis DNG9.</title>
        <authorList>
            <person name="Rosana A.R."/>
            <person name="Daas M.S."/>
            <person name="Acedo J.Z."/>
            <person name="Case R.J."/>
            <person name="Vederas J.C."/>
            <person name="Nateche F."/>
            <person name="Kebbouche-Gana S."/>
        </authorList>
    </citation>
    <scope>NUCLEOTIDE SEQUENCE [LARGE SCALE GENOMIC DNA]</scope>
    <source>
        <strain evidence="1 2">DNG9</strain>
    </source>
</reference>
<dbReference type="RefSeq" id="WP_078994233.1">
    <property type="nucleotide sequence ID" value="NZ_MSTN01000008.1"/>
</dbReference>
<accession>A0ABD6R4V5</accession>
<protein>
    <submittedName>
        <fullName evidence="1">Uncharacterized protein</fullName>
    </submittedName>
</protein>
<gene>
    <name evidence="1" type="ORF">BVF97_19955</name>
</gene>
<evidence type="ECO:0000313" key="1">
    <source>
        <dbReference type="EMBL" id="OPD49301.1"/>
    </source>
</evidence>
<comment type="caution">
    <text evidence="1">The sequence shown here is derived from an EMBL/GenBank/DDBJ whole genome shotgun (WGS) entry which is preliminary data.</text>
</comment>
<evidence type="ECO:0000313" key="2">
    <source>
        <dbReference type="Proteomes" id="UP000190187"/>
    </source>
</evidence>
<proteinExistence type="predicted"/>
<dbReference type="AlphaFoldDB" id="A0ABD6R4V5"/>
<dbReference type="Proteomes" id="UP000190187">
    <property type="component" value="Unassembled WGS sequence"/>
</dbReference>
<dbReference type="EMBL" id="MSTN01000008">
    <property type="protein sequence ID" value="OPD49301.1"/>
    <property type="molecule type" value="Genomic_DNA"/>
</dbReference>
<sequence>MNNYYEYNPLYTHNWYQEKTPPILYDQSYRIEPNRQIALRTTMTQTITQKFNDGFTRYIWPNVTNIQPREYVDFRLITPDHENVISAGFSTNPVTNIFPIQISPLIDQHNVMAVMLHNQSPDSPLVDLWVVTK</sequence>
<name>A0ABD6R4V5_BACTU</name>